<organism evidence="1 2">
    <name type="scientific">Rhodocollybia butyracea</name>
    <dbReference type="NCBI Taxonomy" id="206335"/>
    <lineage>
        <taxon>Eukaryota</taxon>
        <taxon>Fungi</taxon>
        <taxon>Dikarya</taxon>
        <taxon>Basidiomycota</taxon>
        <taxon>Agaricomycotina</taxon>
        <taxon>Agaricomycetes</taxon>
        <taxon>Agaricomycetidae</taxon>
        <taxon>Agaricales</taxon>
        <taxon>Marasmiineae</taxon>
        <taxon>Omphalotaceae</taxon>
        <taxon>Rhodocollybia</taxon>
    </lineage>
</organism>
<proteinExistence type="predicted"/>
<name>A0A9P5TX41_9AGAR</name>
<dbReference type="Proteomes" id="UP000772434">
    <property type="component" value="Unassembled WGS sequence"/>
</dbReference>
<evidence type="ECO:0000313" key="1">
    <source>
        <dbReference type="EMBL" id="KAF9049424.1"/>
    </source>
</evidence>
<accession>A0A9P5TX41</accession>
<evidence type="ECO:0000313" key="2">
    <source>
        <dbReference type="Proteomes" id="UP000772434"/>
    </source>
</evidence>
<protein>
    <submittedName>
        <fullName evidence="1">Uncharacterized protein</fullName>
    </submittedName>
</protein>
<gene>
    <name evidence="1" type="ORF">BDP27DRAFT_1408940</name>
</gene>
<sequence>MPSSNALGERARLIEFLPPTQESIFPFTKTTRRRNSKMQSSGHYKMKLQVRRVFNHIIYRDGQKLAAITLSDDEHIDKAIYAFQLKRSSTSSNHHSLPASSKFVHIPSNSSDKIQIDTTHLVSATPAATHNGAHATSSADAARGVEYLYQRSAGVVIEYPHFSDSLKPLLSITPGCQQFENDNYVQRILQIGQSYIDIPFSATDAIRDTHQSILDFRERAND</sequence>
<reference evidence="1" key="1">
    <citation type="submission" date="2020-11" db="EMBL/GenBank/DDBJ databases">
        <authorList>
            <consortium name="DOE Joint Genome Institute"/>
            <person name="Ahrendt S."/>
            <person name="Riley R."/>
            <person name="Andreopoulos W."/>
            <person name="Labutti K."/>
            <person name="Pangilinan J."/>
            <person name="Ruiz-Duenas F.J."/>
            <person name="Barrasa J.M."/>
            <person name="Sanchez-Garcia M."/>
            <person name="Camarero S."/>
            <person name="Miyauchi S."/>
            <person name="Serrano A."/>
            <person name="Linde D."/>
            <person name="Babiker R."/>
            <person name="Drula E."/>
            <person name="Ayuso-Fernandez I."/>
            <person name="Pacheco R."/>
            <person name="Padilla G."/>
            <person name="Ferreira P."/>
            <person name="Barriuso J."/>
            <person name="Kellner H."/>
            <person name="Castanera R."/>
            <person name="Alfaro M."/>
            <person name="Ramirez L."/>
            <person name="Pisabarro A.G."/>
            <person name="Kuo A."/>
            <person name="Tritt A."/>
            <person name="Lipzen A."/>
            <person name="He G."/>
            <person name="Yan M."/>
            <person name="Ng V."/>
            <person name="Cullen D."/>
            <person name="Martin F."/>
            <person name="Rosso M.-N."/>
            <person name="Henrissat B."/>
            <person name="Hibbett D."/>
            <person name="Martinez A.T."/>
            <person name="Grigoriev I.V."/>
        </authorList>
    </citation>
    <scope>NUCLEOTIDE SEQUENCE</scope>
    <source>
        <strain evidence="1">AH 40177</strain>
    </source>
</reference>
<keyword evidence="2" id="KW-1185">Reference proteome</keyword>
<dbReference type="EMBL" id="JADNRY010000475">
    <property type="protein sequence ID" value="KAF9049424.1"/>
    <property type="molecule type" value="Genomic_DNA"/>
</dbReference>
<comment type="caution">
    <text evidence="1">The sequence shown here is derived from an EMBL/GenBank/DDBJ whole genome shotgun (WGS) entry which is preliminary data.</text>
</comment>
<dbReference type="AlphaFoldDB" id="A0A9P5TX41"/>